<protein>
    <submittedName>
        <fullName evidence="1">Restriction endonuclease</fullName>
    </submittedName>
</protein>
<comment type="caution">
    <text evidence="1">The sequence shown here is derived from an EMBL/GenBank/DDBJ whole genome shotgun (WGS) entry which is preliminary data.</text>
</comment>
<gene>
    <name evidence="1" type="ORF">ACFP1H_04950</name>
</gene>
<dbReference type="Proteomes" id="UP001596190">
    <property type="component" value="Unassembled WGS sequence"/>
</dbReference>
<keyword evidence="1" id="KW-0255">Endonuclease</keyword>
<reference evidence="2" key="1">
    <citation type="journal article" date="2019" name="Int. J. Syst. Evol. Microbiol.">
        <title>The Global Catalogue of Microorganisms (GCM) 10K type strain sequencing project: providing services to taxonomists for standard genome sequencing and annotation.</title>
        <authorList>
            <consortium name="The Broad Institute Genomics Platform"/>
            <consortium name="The Broad Institute Genome Sequencing Center for Infectious Disease"/>
            <person name="Wu L."/>
            <person name="Ma J."/>
        </authorList>
    </citation>
    <scope>NUCLEOTIDE SEQUENCE [LARGE SCALE GENOMIC DNA]</scope>
    <source>
        <strain evidence="2">CCM 8950</strain>
    </source>
</reference>
<accession>A0ABW1T891</accession>
<dbReference type="EMBL" id="JBHSSA010000040">
    <property type="protein sequence ID" value="MFC6253927.1"/>
    <property type="molecule type" value="Genomic_DNA"/>
</dbReference>
<dbReference type="GO" id="GO:0004519">
    <property type="term" value="F:endonuclease activity"/>
    <property type="evidence" value="ECO:0007669"/>
    <property type="project" value="UniProtKB-KW"/>
</dbReference>
<keyword evidence="1" id="KW-0540">Nuclease</keyword>
<evidence type="ECO:0000313" key="1">
    <source>
        <dbReference type="EMBL" id="MFC6253927.1"/>
    </source>
</evidence>
<keyword evidence="2" id="KW-1185">Reference proteome</keyword>
<name>A0ABW1T891_9LACO</name>
<proteinExistence type="predicted"/>
<keyword evidence="1" id="KW-0378">Hydrolase</keyword>
<dbReference type="RefSeq" id="WP_137631833.1">
    <property type="nucleotide sequence ID" value="NZ_BJDO01000065.1"/>
</dbReference>
<sequence>MARVEGSTDLWVDHLLNDSKIDLDYQSSHIKSIDDALHTASKKLNGKSGYPEYVGVVKDYLLVIEDKADISNHVYTDHDVITTDDPMVVPKYALNGALHYARHILERTSYKKLSKIS</sequence>
<organism evidence="1 2">
    <name type="scientific">Secundilactobacillus hailunensis</name>
    <dbReference type="NCBI Taxonomy" id="2559923"/>
    <lineage>
        <taxon>Bacteria</taxon>
        <taxon>Bacillati</taxon>
        <taxon>Bacillota</taxon>
        <taxon>Bacilli</taxon>
        <taxon>Lactobacillales</taxon>
        <taxon>Lactobacillaceae</taxon>
        <taxon>Secundilactobacillus</taxon>
    </lineage>
</organism>
<evidence type="ECO:0000313" key="2">
    <source>
        <dbReference type="Proteomes" id="UP001596190"/>
    </source>
</evidence>